<dbReference type="GO" id="GO:0005576">
    <property type="term" value="C:extracellular region"/>
    <property type="evidence" value="ECO:0007669"/>
    <property type="project" value="UniProtKB-SubCell"/>
</dbReference>
<dbReference type="Pfam" id="PF00669">
    <property type="entry name" value="Flagellin_N"/>
    <property type="match status" value="1"/>
</dbReference>
<evidence type="ECO:0000259" key="6">
    <source>
        <dbReference type="Pfam" id="PF00700"/>
    </source>
</evidence>
<protein>
    <recommendedName>
        <fullName evidence="3">Flagellin</fullName>
    </recommendedName>
</protein>
<comment type="subcellular location">
    <subcellularLocation>
        <location evidence="3">Secreted</location>
    </subcellularLocation>
    <subcellularLocation>
        <location evidence="3">Bacterial flagellum</location>
    </subcellularLocation>
</comment>
<organism evidence="7 8">
    <name type="scientific">candidate division LCP-89 bacterium B3_LCP</name>
    <dbReference type="NCBI Taxonomy" id="2012998"/>
    <lineage>
        <taxon>Bacteria</taxon>
        <taxon>Pseudomonadati</taxon>
        <taxon>Bacteria division LCP-89</taxon>
    </lineage>
</organism>
<keyword evidence="4" id="KW-0175">Coiled coil</keyword>
<evidence type="ECO:0000259" key="5">
    <source>
        <dbReference type="Pfam" id="PF00669"/>
    </source>
</evidence>
<dbReference type="GO" id="GO:0005198">
    <property type="term" value="F:structural molecule activity"/>
    <property type="evidence" value="ECO:0007669"/>
    <property type="project" value="UniProtKB-UniRule"/>
</dbReference>
<name>A0A532UXL2_UNCL8</name>
<gene>
    <name evidence="7" type="ORF">CEE37_10405</name>
</gene>
<evidence type="ECO:0000256" key="4">
    <source>
        <dbReference type="SAM" id="Coils"/>
    </source>
</evidence>
<keyword evidence="7" id="KW-0966">Cell projection</keyword>
<evidence type="ECO:0000256" key="3">
    <source>
        <dbReference type="RuleBase" id="RU362073"/>
    </source>
</evidence>
<feature type="domain" description="Flagellin C-terminal" evidence="6">
    <location>
        <begin position="192"/>
        <end position="273"/>
    </location>
</feature>
<keyword evidence="2 3" id="KW-0975">Bacterial flagellum</keyword>
<keyword evidence="7" id="KW-0969">Cilium</keyword>
<dbReference type="Gene3D" id="1.20.1330.10">
    <property type="entry name" value="f41 fragment of flagellin, N-terminal domain"/>
    <property type="match status" value="1"/>
</dbReference>
<dbReference type="Gene3D" id="6.10.10.10">
    <property type="entry name" value="Flagellar export chaperone, C-terminal domain"/>
    <property type="match status" value="1"/>
</dbReference>
<evidence type="ECO:0000313" key="8">
    <source>
        <dbReference type="Proteomes" id="UP000319619"/>
    </source>
</evidence>
<dbReference type="InterPro" id="IPR042187">
    <property type="entry name" value="Flagellin_C_sub2"/>
</dbReference>
<accession>A0A532UXL2</accession>
<dbReference type="InterPro" id="IPR001492">
    <property type="entry name" value="Flagellin"/>
</dbReference>
<evidence type="ECO:0000256" key="1">
    <source>
        <dbReference type="ARBA" id="ARBA00005709"/>
    </source>
</evidence>
<keyword evidence="7" id="KW-0282">Flagellum</keyword>
<dbReference type="PANTHER" id="PTHR42792:SF2">
    <property type="entry name" value="FLAGELLIN"/>
    <property type="match status" value="1"/>
</dbReference>
<comment type="caution">
    <text evidence="7">The sequence shown here is derived from an EMBL/GenBank/DDBJ whole genome shotgun (WGS) entry which is preliminary data.</text>
</comment>
<dbReference type="SUPFAM" id="SSF64518">
    <property type="entry name" value="Phase 1 flagellin"/>
    <property type="match status" value="1"/>
</dbReference>
<comment type="function">
    <text evidence="3">Flagellin is the subunit protein which polymerizes to form the filaments of bacterial flagella.</text>
</comment>
<keyword evidence="3" id="KW-0964">Secreted</keyword>
<dbReference type="InterPro" id="IPR046358">
    <property type="entry name" value="Flagellin_C"/>
</dbReference>
<dbReference type="InterPro" id="IPR001029">
    <property type="entry name" value="Flagellin_N"/>
</dbReference>
<dbReference type="AlphaFoldDB" id="A0A532UXL2"/>
<dbReference type="PRINTS" id="PR00207">
    <property type="entry name" value="FLAGELLIN"/>
</dbReference>
<evidence type="ECO:0000256" key="2">
    <source>
        <dbReference type="ARBA" id="ARBA00023143"/>
    </source>
</evidence>
<proteinExistence type="inferred from homology"/>
<dbReference type="Proteomes" id="UP000319619">
    <property type="component" value="Unassembled WGS sequence"/>
</dbReference>
<feature type="domain" description="Flagellin N-terminal" evidence="5">
    <location>
        <begin position="5"/>
        <end position="142"/>
    </location>
</feature>
<comment type="similarity">
    <text evidence="1 3">Belongs to the bacterial flagellin family.</text>
</comment>
<dbReference type="PANTHER" id="PTHR42792">
    <property type="entry name" value="FLAGELLIN"/>
    <property type="match status" value="1"/>
</dbReference>
<dbReference type="GO" id="GO:0009288">
    <property type="term" value="C:bacterial-type flagellum"/>
    <property type="evidence" value="ECO:0007669"/>
    <property type="project" value="UniProtKB-SubCell"/>
</dbReference>
<feature type="coiled-coil region" evidence="4">
    <location>
        <begin position="51"/>
        <end position="81"/>
    </location>
</feature>
<dbReference type="Pfam" id="PF00700">
    <property type="entry name" value="Flagellin_C"/>
    <property type="match status" value="1"/>
</dbReference>
<sequence length="277" mass="30491">MSTRINHNILSMTAQRNLWSTQLVLDRAVQRLSSGLRINNAWDDPAGLAISERFRAQIASMEEAERNANNNINLMQTAEGALSVLDETLTRMRALAIESSNGSLTDSDRQALDVEYQQLLSEVNRISQVTNYNGLYLLDGSFSATGIKFHIGTYNAQSEDYYYVNFNSMTISSLGLTGTGLTTTTSAQNAIGSIDIAIDRKDNERTRLGSYVNRLQGTISQLLTARERAVASESQIRDADFAQEMSEFVRSQILMQSGVAMLAQANMIPQMIAGLVG</sequence>
<dbReference type="EMBL" id="NJBN01000007">
    <property type="protein sequence ID" value="TKJ39683.1"/>
    <property type="molecule type" value="Genomic_DNA"/>
</dbReference>
<evidence type="ECO:0000313" key="7">
    <source>
        <dbReference type="EMBL" id="TKJ39683.1"/>
    </source>
</evidence>
<reference evidence="7 8" key="1">
    <citation type="submission" date="2017-06" db="EMBL/GenBank/DDBJ databases">
        <title>Novel microbial phyla capable of carbon fixation and sulfur reduction in deep-sea sediments.</title>
        <authorList>
            <person name="Huang J."/>
            <person name="Baker B."/>
            <person name="Wang Y."/>
        </authorList>
    </citation>
    <scope>NUCLEOTIDE SEQUENCE [LARGE SCALE GENOMIC DNA]</scope>
    <source>
        <strain evidence="7">B3_LCP</strain>
    </source>
</reference>